<feature type="transmembrane region" description="Helical" evidence="1">
    <location>
        <begin position="73"/>
        <end position="94"/>
    </location>
</feature>
<dbReference type="GeneID" id="54469948"/>
<feature type="chain" id="PRO_5044629074" evidence="2">
    <location>
        <begin position="18"/>
        <end position="428"/>
    </location>
</feature>
<evidence type="ECO:0000313" key="3">
    <source>
        <dbReference type="EMBL" id="KAF2806377.1"/>
    </source>
</evidence>
<evidence type="ECO:0000256" key="2">
    <source>
        <dbReference type="SAM" id="SignalP"/>
    </source>
</evidence>
<dbReference type="Proteomes" id="UP000504636">
    <property type="component" value="Unplaced"/>
</dbReference>
<proteinExistence type="predicted"/>
<reference evidence="5" key="2">
    <citation type="submission" date="2020-04" db="EMBL/GenBank/DDBJ databases">
        <authorList>
            <consortium name="NCBI Genome Project"/>
        </authorList>
    </citation>
    <scope>NUCLEOTIDE SEQUENCE</scope>
    <source>
        <strain evidence="5">CBS 304.34</strain>
    </source>
</reference>
<reference evidence="3 5" key="1">
    <citation type="journal article" date="2020" name="Stud. Mycol.">
        <title>101 Dothideomycetes genomes: a test case for predicting lifestyles and emergence of pathogens.</title>
        <authorList>
            <person name="Haridas S."/>
            <person name="Albert R."/>
            <person name="Binder M."/>
            <person name="Bloem J."/>
            <person name="Labutti K."/>
            <person name="Salamov A."/>
            <person name="Andreopoulos B."/>
            <person name="Baker S."/>
            <person name="Barry K."/>
            <person name="Bills G."/>
            <person name="Bluhm B."/>
            <person name="Cannon C."/>
            <person name="Castanera R."/>
            <person name="Culley D."/>
            <person name="Daum C."/>
            <person name="Ezra D."/>
            <person name="Gonzalez J."/>
            <person name="Henrissat B."/>
            <person name="Kuo A."/>
            <person name="Liang C."/>
            <person name="Lipzen A."/>
            <person name="Lutzoni F."/>
            <person name="Magnuson J."/>
            <person name="Mondo S."/>
            <person name="Nolan M."/>
            <person name="Ohm R."/>
            <person name="Pangilinan J."/>
            <person name="Park H.-J."/>
            <person name="Ramirez L."/>
            <person name="Alfaro M."/>
            <person name="Sun H."/>
            <person name="Tritt A."/>
            <person name="Yoshinaga Y."/>
            <person name="Zwiers L.-H."/>
            <person name="Turgeon B."/>
            <person name="Goodwin S."/>
            <person name="Spatafora J."/>
            <person name="Crous P."/>
            <person name="Grigoriev I."/>
        </authorList>
    </citation>
    <scope>NUCLEOTIDE SEQUENCE</scope>
    <source>
        <strain evidence="3 5">CBS 304.34</strain>
    </source>
</reference>
<evidence type="ECO:0000313" key="5">
    <source>
        <dbReference type="RefSeq" id="XP_033573341.1"/>
    </source>
</evidence>
<keyword evidence="1" id="KW-0472">Membrane</keyword>
<name>A0A6A6YEU3_9PEZI</name>
<feature type="transmembrane region" description="Helical" evidence="1">
    <location>
        <begin position="148"/>
        <end position="167"/>
    </location>
</feature>
<keyword evidence="1" id="KW-0812">Transmembrane</keyword>
<feature type="transmembrane region" description="Helical" evidence="1">
    <location>
        <begin position="361"/>
        <end position="380"/>
    </location>
</feature>
<feature type="transmembrane region" description="Helical" evidence="1">
    <location>
        <begin position="188"/>
        <end position="210"/>
    </location>
</feature>
<feature type="transmembrane region" description="Helical" evidence="1">
    <location>
        <begin position="294"/>
        <end position="327"/>
    </location>
</feature>
<feature type="transmembrane region" description="Helical" evidence="1">
    <location>
        <begin position="267"/>
        <end position="288"/>
    </location>
</feature>
<keyword evidence="4" id="KW-1185">Reference proteome</keyword>
<keyword evidence="1" id="KW-1133">Transmembrane helix</keyword>
<evidence type="ECO:0000256" key="1">
    <source>
        <dbReference type="SAM" id="Phobius"/>
    </source>
</evidence>
<dbReference type="OrthoDB" id="3550824at2759"/>
<sequence length="428" mass="48153">MLISSVLFLFITSVALAESLITQPILFQSSLARPTTSSTVNTLVPSPTSKSPYLLPIRATPPDPLGIAQVSGFYGPGAWAAFILWISGSWYRLFEDQKAPGERQKIDANACAFLLATNCAAIDVLRRVPSWLESLQVDSGIADREKEMGSFGAAITIVWVGMVNSWVQSSIRWIELNEDHKSFRMLTLIIGQILPSSALATVSLASWAISGDLDRIPALYFEGSGEALHWVFFQSALSPGVMSVIAYWLCVIYFLCTWNFRLEPFNLFIRICSVTVIILIPQLLFFLVTRAQSVSYLYICFFPVFVLMSTFFLYFVLCFIFPLYALVTFRSIIFTRGRTYNEACFFMPCAPQSLLEMDQAFALISGIVLLLLTEIAPLVLEKRRERRKFEEEVRNERIDSSVELTHTGRAEVENLSRRTNSGISRQVV</sequence>
<evidence type="ECO:0000313" key="4">
    <source>
        <dbReference type="Proteomes" id="UP000504636"/>
    </source>
</evidence>
<gene>
    <name evidence="3 5" type="ORF">BDZ99DRAFT_94347</name>
</gene>
<protein>
    <submittedName>
        <fullName evidence="3 5">Uncharacterized protein</fullName>
    </submittedName>
</protein>
<accession>A0A6A6YEU3</accession>
<dbReference type="AlphaFoldDB" id="A0A6A6YEU3"/>
<organism evidence="3">
    <name type="scientific">Mytilinidion resinicola</name>
    <dbReference type="NCBI Taxonomy" id="574789"/>
    <lineage>
        <taxon>Eukaryota</taxon>
        <taxon>Fungi</taxon>
        <taxon>Dikarya</taxon>
        <taxon>Ascomycota</taxon>
        <taxon>Pezizomycotina</taxon>
        <taxon>Dothideomycetes</taxon>
        <taxon>Pleosporomycetidae</taxon>
        <taxon>Mytilinidiales</taxon>
        <taxon>Mytilinidiaceae</taxon>
        <taxon>Mytilinidion</taxon>
    </lineage>
</organism>
<dbReference type="RefSeq" id="XP_033573341.1">
    <property type="nucleotide sequence ID" value="XM_033729055.1"/>
</dbReference>
<reference evidence="5" key="3">
    <citation type="submission" date="2025-04" db="UniProtKB">
        <authorList>
            <consortium name="RefSeq"/>
        </authorList>
    </citation>
    <scope>IDENTIFICATION</scope>
    <source>
        <strain evidence="5">CBS 304.34</strain>
    </source>
</reference>
<feature type="signal peptide" evidence="2">
    <location>
        <begin position="1"/>
        <end position="17"/>
    </location>
</feature>
<keyword evidence="2" id="KW-0732">Signal</keyword>
<dbReference type="EMBL" id="MU003707">
    <property type="protein sequence ID" value="KAF2806377.1"/>
    <property type="molecule type" value="Genomic_DNA"/>
</dbReference>
<feature type="transmembrane region" description="Helical" evidence="1">
    <location>
        <begin position="230"/>
        <end position="255"/>
    </location>
</feature>